<organism evidence="1 2">
    <name type="scientific">Xanthomonas phage XcP1</name>
    <dbReference type="NCBI Taxonomy" id="2785027"/>
    <lineage>
        <taxon>Viruses</taxon>
        <taxon>Duplodnaviria</taxon>
        <taxon>Heunggongvirae</taxon>
        <taxon>Uroviricota</taxon>
        <taxon>Caudoviricetes</taxon>
        <taxon>Lindbergviridae</taxon>
        <taxon>Carpasinavirus</taxon>
        <taxon>Carpasinavirus FoX6</taxon>
        <taxon>Carpasinavirus XcP1</taxon>
    </lineage>
</organism>
<accession>A0A3S7L8I5</accession>
<proteinExistence type="predicted"/>
<reference evidence="1 2" key="1">
    <citation type="submission" date="2018-04" db="EMBL/GenBank/DDBJ databases">
        <authorList>
            <person name="Silva F.P."/>
            <person name="Xavier A.S."/>
            <person name="Vidigal P.M.P."/>
            <person name="Alfenas-Zerbini P."/>
        </authorList>
    </citation>
    <scope>NUCLEOTIDE SEQUENCE [LARGE SCALE GENOMIC DNA]</scope>
</reference>
<protein>
    <submittedName>
        <fullName evidence="1">Uncharacterized protein</fullName>
    </submittedName>
</protein>
<name>A0A3S7L8I5_9CAUD</name>
<dbReference type="EMBL" id="MH191395">
    <property type="protein sequence ID" value="AWN08507.1"/>
    <property type="molecule type" value="Genomic_DNA"/>
</dbReference>
<sequence>MRVFKVEFDWSYPSDDADRQAEHLKKMDRRRSALDSVGYVMDDEEFERESRHGTMKVMLSEHALLDLMAVLPGDVSKVSLVKIGNSSNTFLSALESAMNRFEKMATGAEGDHDAMRNCRGDYRGHNGHTGTHISNNVMTSFNHVMLMENACTDELQSNLNDGWRLIAVCPQAARRPDYILGKFDPDIASNPGSAPGFALRA</sequence>
<keyword evidence="2" id="KW-1185">Reference proteome</keyword>
<gene>
    <name evidence="1" type="ORF">XcP1_005</name>
</gene>
<dbReference type="Proteomes" id="UP000289211">
    <property type="component" value="Segment"/>
</dbReference>
<evidence type="ECO:0000313" key="1">
    <source>
        <dbReference type="EMBL" id="AWN08507.1"/>
    </source>
</evidence>
<evidence type="ECO:0000313" key="2">
    <source>
        <dbReference type="Proteomes" id="UP000289211"/>
    </source>
</evidence>